<evidence type="ECO:0000313" key="3">
    <source>
        <dbReference type="Proteomes" id="UP000271291"/>
    </source>
</evidence>
<dbReference type="EMBL" id="CP034687">
    <property type="protein sequence ID" value="AZS82865.1"/>
    <property type="molecule type" value="Genomic_DNA"/>
</dbReference>
<dbReference type="RefSeq" id="WP_127175781.1">
    <property type="nucleotide sequence ID" value="NZ_CP034687.1"/>
</dbReference>
<organism evidence="2 3">
    <name type="scientific">Streptomyces griseoviridis</name>
    <dbReference type="NCBI Taxonomy" id="45398"/>
    <lineage>
        <taxon>Bacteria</taxon>
        <taxon>Bacillati</taxon>
        <taxon>Actinomycetota</taxon>
        <taxon>Actinomycetes</taxon>
        <taxon>Kitasatosporales</taxon>
        <taxon>Streptomycetaceae</taxon>
        <taxon>Streptomyces</taxon>
    </lineage>
</organism>
<evidence type="ECO:0000256" key="1">
    <source>
        <dbReference type="SAM" id="MobiDB-lite"/>
    </source>
</evidence>
<dbReference type="AlphaFoldDB" id="A0A3S9Z548"/>
<dbReference type="KEGG" id="sgd:ELQ87_00020"/>
<feature type="compositionally biased region" description="Polar residues" evidence="1">
    <location>
        <begin position="101"/>
        <end position="118"/>
    </location>
</feature>
<dbReference type="OrthoDB" id="4067320at2"/>
<reference evidence="2 3" key="1">
    <citation type="submission" date="2018-12" db="EMBL/GenBank/DDBJ databases">
        <title>Streptomyces griseoviridis F1-27 complete genome.</title>
        <authorList>
            <person name="Mariita R.M."/>
            <person name="Sello J.K."/>
        </authorList>
    </citation>
    <scope>NUCLEOTIDE SEQUENCE [LARGE SCALE GENOMIC DNA]</scope>
    <source>
        <strain evidence="2 3">F1-27</strain>
    </source>
</reference>
<dbReference type="Proteomes" id="UP000271291">
    <property type="component" value="Chromosome"/>
</dbReference>
<evidence type="ECO:0000313" key="2">
    <source>
        <dbReference type="EMBL" id="AZS82865.1"/>
    </source>
</evidence>
<gene>
    <name evidence="2" type="ORF">ELQ87_00020</name>
</gene>
<protein>
    <submittedName>
        <fullName evidence="2">Uncharacterized protein</fullName>
    </submittedName>
</protein>
<feature type="region of interest" description="Disordered" evidence="1">
    <location>
        <begin position="72"/>
        <end position="118"/>
    </location>
</feature>
<proteinExistence type="predicted"/>
<sequence length="118" mass="12828">MKDFTGPALHMLRTSRTRLCLIDGIDRLRAEDLQPTFDFFDYLTDELSLTIFWSGIGSSDILREARTARIPPCAGPARTRRAAAPRGAHPVGHRLPRAARSTPTSGSAHSPPSTANCG</sequence>
<accession>A0A3S9Z548</accession>
<name>A0A3S9Z548_STRGD</name>